<dbReference type="InterPro" id="IPR002885">
    <property type="entry name" value="PPR_rpt"/>
</dbReference>
<dbReference type="InterPro" id="IPR046960">
    <property type="entry name" value="PPR_At4g14850-like_plant"/>
</dbReference>
<organism evidence="4 5">
    <name type="scientific">Escallonia rubra</name>
    <dbReference type="NCBI Taxonomy" id="112253"/>
    <lineage>
        <taxon>Eukaryota</taxon>
        <taxon>Viridiplantae</taxon>
        <taxon>Streptophyta</taxon>
        <taxon>Embryophyta</taxon>
        <taxon>Tracheophyta</taxon>
        <taxon>Spermatophyta</taxon>
        <taxon>Magnoliopsida</taxon>
        <taxon>eudicotyledons</taxon>
        <taxon>Gunneridae</taxon>
        <taxon>Pentapetalae</taxon>
        <taxon>asterids</taxon>
        <taxon>campanulids</taxon>
        <taxon>Escalloniales</taxon>
        <taxon>Escalloniaceae</taxon>
        <taxon>Escallonia</taxon>
    </lineage>
</organism>
<keyword evidence="5" id="KW-1185">Reference proteome</keyword>
<gene>
    <name evidence="4" type="ORF">RJ640_030250</name>
</gene>
<dbReference type="GO" id="GO:0003723">
    <property type="term" value="F:RNA binding"/>
    <property type="evidence" value="ECO:0007669"/>
    <property type="project" value="InterPro"/>
</dbReference>
<dbReference type="Proteomes" id="UP001187471">
    <property type="component" value="Unassembled WGS sequence"/>
</dbReference>
<feature type="repeat" description="PPR" evidence="3">
    <location>
        <begin position="5"/>
        <end position="35"/>
    </location>
</feature>
<dbReference type="Gene3D" id="1.25.40.10">
    <property type="entry name" value="Tetratricopeptide repeat domain"/>
    <property type="match status" value="2"/>
</dbReference>
<evidence type="ECO:0000313" key="4">
    <source>
        <dbReference type="EMBL" id="KAK2989757.1"/>
    </source>
</evidence>
<dbReference type="EMBL" id="JAVXUO010000708">
    <property type="protein sequence ID" value="KAK2989757.1"/>
    <property type="molecule type" value="Genomic_DNA"/>
</dbReference>
<dbReference type="PANTHER" id="PTHR47926">
    <property type="entry name" value="PENTATRICOPEPTIDE REPEAT-CONTAINING PROTEIN"/>
    <property type="match status" value="1"/>
</dbReference>
<proteinExistence type="inferred from homology"/>
<feature type="repeat" description="PPR" evidence="3">
    <location>
        <begin position="69"/>
        <end position="103"/>
    </location>
</feature>
<dbReference type="GO" id="GO:0009451">
    <property type="term" value="P:RNA modification"/>
    <property type="evidence" value="ECO:0007669"/>
    <property type="project" value="InterPro"/>
</dbReference>
<evidence type="ECO:0000256" key="2">
    <source>
        <dbReference type="ARBA" id="ARBA00022737"/>
    </source>
</evidence>
<dbReference type="AlphaFoldDB" id="A0AA88RPC3"/>
<reference evidence="4" key="1">
    <citation type="submission" date="2022-12" db="EMBL/GenBank/DDBJ databases">
        <title>Draft genome assemblies for two species of Escallonia (Escalloniales).</title>
        <authorList>
            <person name="Chanderbali A."/>
            <person name="Dervinis C."/>
            <person name="Anghel I."/>
            <person name="Soltis D."/>
            <person name="Soltis P."/>
            <person name="Zapata F."/>
        </authorList>
    </citation>
    <scope>NUCLEOTIDE SEQUENCE</scope>
    <source>
        <strain evidence="4">UCBG92.1500</strain>
        <tissue evidence="4">Leaf</tissue>
    </source>
</reference>
<sequence>MPQRGVVTWNSMVSGYAKSGFWEEVVELFREANGLEGNTTLMTSLVDMYGKCGCVDTTRRLFDQMARRDVMAWSAMISGYSQASRCKEALLLFHGMQKANVEPNEVTMVSALSSCAVLGVLETGKWVHSYIKKNLKLTVSLGTALVVFYAKCGSINSAIEVFDRMPKKNGLSWTVLIQGLASNGQGKRAAKVFQIDAQKEY</sequence>
<keyword evidence="2" id="KW-0677">Repeat</keyword>
<dbReference type="Pfam" id="PF01535">
    <property type="entry name" value="PPR"/>
    <property type="match status" value="3"/>
</dbReference>
<evidence type="ECO:0000256" key="1">
    <source>
        <dbReference type="ARBA" id="ARBA00006643"/>
    </source>
</evidence>
<dbReference type="NCBIfam" id="TIGR00756">
    <property type="entry name" value="PPR"/>
    <property type="match status" value="3"/>
</dbReference>
<dbReference type="Pfam" id="PF13041">
    <property type="entry name" value="PPR_2"/>
    <property type="match status" value="1"/>
</dbReference>
<comment type="similarity">
    <text evidence="1">Belongs to the PPR family. PCMP-H subfamily.</text>
</comment>
<dbReference type="FunFam" id="1.25.40.10:FF:000333">
    <property type="entry name" value="Pentatricopeptide repeat-containing protein"/>
    <property type="match status" value="1"/>
</dbReference>
<dbReference type="PANTHER" id="PTHR47926:SF458">
    <property type="entry name" value="PENTATRICOPEPTIDE REPEAT-CONTAINING PROTEIN"/>
    <property type="match status" value="1"/>
</dbReference>
<dbReference type="PROSITE" id="PS51375">
    <property type="entry name" value="PPR"/>
    <property type="match status" value="2"/>
</dbReference>
<evidence type="ECO:0000313" key="5">
    <source>
        <dbReference type="Proteomes" id="UP001187471"/>
    </source>
</evidence>
<evidence type="ECO:0000256" key="3">
    <source>
        <dbReference type="PROSITE-ProRule" id="PRU00708"/>
    </source>
</evidence>
<protein>
    <recommendedName>
        <fullName evidence="6">Pentatricopeptide repeat-containing protein</fullName>
    </recommendedName>
</protein>
<evidence type="ECO:0008006" key="6">
    <source>
        <dbReference type="Google" id="ProtNLM"/>
    </source>
</evidence>
<dbReference type="InterPro" id="IPR011990">
    <property type="entry name" value="TPR-like_helical_dom_sf"/>
</dbReference>
<accession>A0AA88RPC3</accession>
<name>A0AA88RPC3_9ASTE</name>
<comment type="caution">
    <text evidence="4">The sequence shown here is derived from an EMBL/GenBank/DDBJ whole genome shotgun (WGS) entry which is preliminary data.</text>
</comment>